<dbReference type="EMBL" id="GGMS01004882">
    <property type="protein sequence ID" value="MBY74085.1"/>
    <property type="molecule type" value="Transcribed_RNA"/>
</dbReference>
<name>A0A2S2Q8N2_9HEMI</name>
<dbReference type="AlphaFoldDB" id="A0A2S2Q8N2"/>
<accession>A0A2S2Q8N2</accession>
<gene>
    <name evidence="1" type="ORF">g.11378</name>
</gene>
<evidence type="ECO:0000313" key="1">
    <source>
        <dbReference type="EMBL" id="MBY74085.1"/>
    </source>
</evidence>
<reference evidence="1" key="1">
    <citation type="submission" date="2018-04" db="EMBL/GenBank/DDBJ databases">
        <title>Transcriptome assembly of Sipha flava.</title>
        <authorList>
            <person name="Scully E.D."/>
            <person name="Geib S.M."/>
            <person name="Palmer N.A."/>
            <person name="Koch K."/>
            <person name="Bradshaw J."/>
            <person name="Heng-Moss T."/>
            <person name="Sarath G."/>
        </authorList>
    </citation>
    <scope>NUCLEOTIDE SEQUENCE</scope>
</reference>
<protein>
    <submittedName>
        <fullName evidence="1">Uncharacterized protein</fullName>
    </submittedName>
</protein>
<sequence length="129" mass="15448">MRQRKRCFPRLLIKRMFHHEEKKRKMNKKRVVIREHICHGVACCCCRRRDSIPDKCFVKLSFFSSLKRSTTKRNILVQHNHYTHTHSTRADVIACLLCVHTCILCNYYIVYRKYYACSARDECYNATGS</sequence>
<proteinExistence type="predicted"/>
<organism evidence="1">
    <name type="scientific">Sipha flava</name>
    <name type="common">yellow sugarcane aphid</name>
    <dbReference type="NCBI Taxonomy" id="143950"/>
    <lineage>
        <taxon>Eukaryota</taxon>
        <taxon>Metazoa</taxon>
        <taxon>Ecdysozoa</taxon>
        <taxon>Arthropoda</taxon>
        <taxon>Hexapoda</taxon>
        <taxon>Insecta</taxon>
        <taxon>Pterygota</taxon>
        <taxon>Neoptera</taxon>
        <taxon>Paraneoptera</taxon>
        <taxon>Hemiptera</taxon>
        <taxon>Sternorrhyncha</taxon>
        <taxon>Aphidomorpha</taxon>
        <taxon>Aphidoidea</taxon>
        <taxon>Aphididae</taxon>
        <taxon>Sipha</taxon>
    </lineage>
</organism>